<gene>
    <name evidence="4" type="ORF">CLV41_11382</name>
</gene>
<proteinExistence type="predicted"/>
<keyword evidence="5" id="KW-1185">Reference proteome</keyword>
<dbReference type="RefSeq" id="WP_103224872.1">
    <property type="nucleotide sequence ID" value="NZ_PPCN01000013.1"/>
</dbReference>
<dbReference type="OrthoDB" id="9787227at2"/>
<reference evidence="4 5" key="1">
    <citation type="submission" date="2018-01" db="EMBL/GenBank/DDBJ databases">
        <title>Genomic Encyclopedia of Archaeal and Bacterial Type Strains, Phase II (KMG-II): from individual species to whole genera.</title>
        <authorList>
            <person name="Goeker M."/>
        </authorList>
    </citation>
    <scope>NUCLEOTIDE SEQUENCE [LARGE SCALE GENOMIC DNA]</scope>
    <source>
        <strain evidence="4 5">DSM 17023</strain>
    </source>
</reference>
<organism evidence="4 5">
    <name type="scientific">Roseibium marinum</name>
    <dbReference type="NCBI Taxonomy" id="281252"/>
    <lineage>
        <taxon>Bacteria</taxon>
        <taxon>Pseudomonadati</taxon>
        <taxon>Pseudomonadota</taxon>
        <taxon>Alphaproteobacteria</taxon>
        <taxon>Hyphomicrobiales</taxon>
        <taxon>Stappiaceae</taxon>
        <taxon>Roseibium</taxon>
    </lineage>
</organism>
<dbReference type="SUPFAM" id="SSF52540">
    <property type="entry name" value="P-loop containing nucleoside triphosphate hydrolases"/>
    <property type="match status" value="1"/>
</dbReference>
<dbReference type="InterPro" id="IPR015854">
    <property type="entry name" value="ABC_transpr_LolD-like"/>
</dbReference>
<protein>
    <submittedName>
        <fullName evidence="4">Putative ABC transport system ATP-binding protein</fullName>
    </submittedName>
</protein>
<dbReference type="GO" id="GO:0005524">
    <property type="term" value="F:ATP binding"/>
    <property type="evidence" value="ECO:0007669"/>
    <property type="project" value="UniProtKB-KW"/>
</dbReference>
<evidence type="ECO:0000256" key="2">
    <source>
        <dbReference type="ARBA" id="ARBA00022840"/>
    </source>
</evidence>
<dbReference type="EMBL" id="PPCN01000013">
    <property type="protein sequence ID" value="POF28519.1"/>
    <property type="molecule type" value="Genomic_DNA"/>
</dbReference>
<dbReference type="Proteomes" id="UP000236959">
    <property type="component" value="Unassembled WGS sequence"/>
</dbReference>
<name>A0A2S3UM12_9HYPH</name>
<dbReference type="PANTHER" id="PTHR24220">
    <property type="entry name" value="IMPORT ATP-BINDING PROTEIN"/>
    <property type="match status" value="1"/>
</dbReference>
<dbReference type="GO" id="GO:0022857">
    <property type="term" value="F:transmembrane transporter activity"/>
    <property type="evidence" value="ECO:0007669"/>
    <property type="project" value="TreeGrafter"/>
</dbReference>
<dbReference type="InterPro" id="IPR003439">
    <property type="entry name" value="ABC_transporter-like_ATP-bd"/>
</dbReference>
<sequence>MTLSLHVEDLSITAPGGRVLLTAGRFFAAPGETVGLRGPSGAGKSTFLYALAGLQPHMSGRLSWGETDLVRLNDGARAGFRRQHVGLVFQDFLLFEELSALGNATLATAFAPPAARRSIRETAAEVLSRLKVPSGRRTVDSFSGGERQRTAIARALAHRPSIILADEPTASLDRDTADLLITDLIGLARTEKKTLIAVSHDRHLLDCMDRVIDIADGRLKTEVSPA</sequence>
<dbReference type="GO" id="GO:0016887">
    <property type="term" value="F:ATP hydrolysis activity"/>
    <property type="evidence" value="ECO:0007669"/>
    <property type="project" value="InterPro"/>
</dbReference>
<dbReference type="Gene3D" id="3.40.50.300">
    <property type="entry name" value="P-loop containing nucleotide triphosphate hydrolases"/>
    <property type="match status" value="1"/>
</dbReference>
<keyword evidence="2 4" id="KW-0067">ATP-binding</keyword>
<comment type="caution">
    <text evidence="4">The sequence shown here is derived from an EMBL/GenBank/DDBJ whole genome shotgun (WGS) entry which is preliminary data.</text>
</comment>
<dbReference type="InterPro" id="IPR027417">
    <property type="entry name" value="P-loop_NTPase"/>
</dbReference>
<dbReference type="SMART" id="SM00382">
    <property type="entry name" value="AAA"/>
    <property type="match status" value="1"/>
</dbReference>
<accession>A0A2S3UM12</accession>
<dbReference type="GO" id="GO:0005886">
    <property type="term" value="C:plasma membrane"/>
    <property type="evidence" value="ECO:0007669"/>
    <property type="project" value="TreeGrafter"/>
</dbReference>
<evidence type="ECO:0000313" key="4">
    <source>
        <dbReference type="EMBL" id="POF28519.1"/>
    </source>
</evidence>
<evidence type="ECO:0000256" key="1">
    <source>
        <dbReference type="ARBA" id="ARBA00022741"/>
    </source>
</evidence>
<keyword evidence="1" id="KW-0547">Nucleotide-binding</keyword>
<dbReference type="PROSITE" id="PS50893">
    <property type="entry name" value="ABC_TRANSPORTER_2"/>
    <property type="match status" value="1"/>
</dbReference>
<feature type="domain" description="ABC transporter" evidence="3">
    <location>
        <begin position="5"/>
        <end position="226"/>
    </location>
</feature>
<evidence type="ECO:0000259" key="3">
    <source>
        <dbReference type="PROSITE" id="PS50893"/>
    </source>
</evidence>
<evidence type="ECO:0000313" key="5">
    <source>
        <dbReference type="Proteomes" id="UP000236959"/>
    </source>
</evidence>
<dbReference type="InterPro" id="IPR003593">
    <property type="entry name" value="AAA+_ATPase"/>
</dbReference>
<dbReference type="Pfam" id="PF00005">
    <property type="entry name" value="ABC_tran"/>
    <property type="match status" value="1"/>
</dbReference>
<dbReference type="AlphaFoldDB" id="A0A2S3UM12"/>